<evidence type="ECO:0000256" key="6">
    <source>
        <dbReference type="ARBA" id="ARBA00022692"/>
    </source>
</evidence>
<dbReference type="CDD" id="cd20070">
    <property type="entry name" value="5TM_YidC_Alb3"/>
    <property type="match status" value="1"/>
</dbReference>
<dbReference type="NCBIfam" id="TIGR03592">
    <property type="entry name" value="yidC_oxa1_cterm"/>
    <property type="match status" value="1"/>
</dbReference>
<evidence type="ECO:0000256" key="7">
    <source>
        <dbReference type="ARBA" id="ARBA00022927"/>
    </source>
</evidence>
<dbReference type="CDD" id="cd19961">
    <property type="entry name" value="EcYidC-like_peri"/>
    <property type="match status" value="1"/>
</dbReference>
<organism evidence="17 18">
    <name type="scientific">Rhizosaccharibacter radicis</name>
    <dbReference type="NCBI Taxonomy" id="2782605"/>
    <lineage>
        <taxon>Bacteria</taxon>
        <taxon>Pseudomonadati</taxon>
        <taxon>Pseudomonadota</taxon>
        <taxon>Alphaproteobacteria</taxon>
        <taxon>Acetobacterales</taxon>
        <taxon>Acetobacteraceae</taxon>
        <taxon>Rhizosaccharibacter</taxon>
    </lineage>
</organism>
<keyword evidence="8 13" id="KW-1133">Transmembrane helix</keyword>
<evidence type="ECO:0000256" key="2">
    <source>
        <dbReference type="ARBA" id="ARBA00010527"/>
    </source>
</evidence>
<evidence type="ECO:0000256" key="1">
    <source>
        <dbReference type="ARBA" id="ARBA00004429"/>
    </source>
</evidence>
<comment type="function">
    <text evidence="13">Required for the insertion and/or proper folding and/or complex formation of integral membrane proteins into the membrane. Involved in integration of membrane proteins that insert both dependently and independently of the Sec translocase complex, as well as at least some lipoproteins. Aids folding of multispanning membrane proteins.</text>
</comment>
<evidence type="ECO:0000256" key="9">
    <source>
        <dbReference type="ARBA" id="ARBA00023136"/>
    </source>
</evidence>
<dbReference type="InterPro" id="IPR047196">
    <property type="entry name" value="YidC_ALB_C"/>
</dbReference>
<dbReference type="InterPro" id="IPR028055">
    <property type="entry name" value="YidC/Oxa/ALB_C"/>
</dbReference>
<comment type="subcellular location">
    <subcellularLocation>
        <location evidence="1">Cell inner membrane</location>
        <topology evidence="1">Multi-pass membrane protein</topology>
    </subcellularLocation>
    <subcellularLocation>
        <location evidence="13">Cell membrane</location>
        <topology evidence="13">Multi-pass membrane protein</topology>
    </subcellularLocation>
</comment>
<evidence type="ECO:0000256" key="13">
    <source>
        <dbReference type="HAMAP-Rule" id="MF_01810"/>
    </source>
</evidence>
<dbReference type="Proteomes" id="UP001524547">
    <property type="component" value="Unassembled WGS sequence"/>
</dbReference>
<feature type="domain" description="Membrane insertase YidC/Oxa/ALB C-terminal" evidence="15">
    <location>
        <begin position="370"/>
        <end position="570"/>
    </location>
</feature>
<dbReference type="Gene3D" id="2.70.98.90">
    <property type="match status" value="1"/>
</dbReference>
<comment type="similarity">
    <text evidence="2 13">Belongs to the OXA1/ALB3/YidC family. Type 1 subfamily.</text>
</comment>
<proteinExistence type="inferred from homology"/>
<sequence length="586" mass="64757">MDNKRFFIAVLLSAAILVGFEWLMPKQNRQQVQHHAQQSTQATPPGAAPRPGIDPAGPGTQPAAIAPPASHTRLPLQGARVSGSIDLTGARFDDLILRDYRETVKADSPQVRVLEPQNEKQPNYVQLGWSGAGGDGVKLPDSGTVWTADQPKLTEGHPVTLSWDNGAGLQFQIVASIDANFMFTVEQRVRNTSGKPVALFPWARVSRGYTPEVTGGYLVHEGPVGVVGGQLEEMSYSSLRTKSDENNGVGWSKSDKGGWAGITDKYWLTALLPDQNEAATASYRYQRDEGAGTYQVDFIAQNPQQVADGATGSVTSHVFAGAKEVHLLEGYEKSLHVADFWKAVDFGWFAFLTKPIFYVLDWLNTALGNFGLALMAFTLIVKTLFFPLATKQFRSMGKMKLLAPKMQALRERHKDDPMGMNQEMMALYRAEGVNPASGCLPMLVQIPVFWCLYKDLVITIEMRHAPFFGWIRDLSAPDPTNLFNLFGLLPFDPTVLTPMLHLGVWPLILGVTMFLMQKLNPPPADPAQQRIFQLMPLIFMFVLARQPAGLVIYYSWNNLLTMAQQWLIQRNARLGGGSRAVAATPR</sequence>
<dbReference type="EMBL" id="JAMZEJ010000003">
    <property type="protein sequence ID" value="MCQ8240285.1"/>
    <property type="molecule type" value="Genomic_DNA"/>
</dbReference>
<feature type="transmembrane region" description="Helical" evidence="13">
    <location>
        <begin position="495"/>
        <end position="516"/>
    </location>
</feature>
<dbReference type="RefSeq" id="WP_422919020.1">
    <property type="nucleotide sequence ID" value="NZ_JAMZEJ010000003.1"/>
</dbReference>
<dbReference type="InterPro" id="IPR038221">
    <property type="entry name" value="YidC_periplasmic_sf"/>
</dbReference>
<gene>
    <name evidence="13 17" type="primary">yidC</name>
    <name evidence="17" type="ORF">NFI88_05435</name>
</gene>
<dbReference type="NCBIfam" id="NF002353">
    <property type="entry name" value="PRK01318.1-4"/>
    <property type="match status" value="1"/>
</dbReference>
<evidence type="ECO:0000259" key="15">
    <source>
        <dbReference type="Pfam" id="PF02096"/>
    </source>
</evidence>
<keyword evidence="4 13" id="KW-0813">Transport</keyword>
<dbReference type="PANTHER" id="PTHR12428">
    <property type="entry name" value="OXA1"/>
    <property type="match status" value="1"/>
</dbReference>
<feature type="transmembrane region" description="Helical" evidence="13">
    <location>
        <begin position="366"/>
        <end position="389"/>
    </location>
</feature>
<protein>
    <recommendedName>
        <fullName evidence="3 13">Membrane protein insertase YidC</fullName>
    </recommendedName>
    <alternativeName>
        <fullName evidence="12 13">Foldase YidC</fullName>
    </alternativeName>
    <alternativeName>
        <fullName evidence="11 13">Membrane integrase YidC</fullName>
    </alternativeName>
    <alternativeName>
        <fullName evidence="13">Membrane protein YidC</fullName>
    </alternativeName>
</protein>
<dbReference type="Pfam" id="PF14849">
    <property type="entry name" value="YidC_periplas"/>
    <property type="match status" value="1"/>
</dbReference>
<dbReference type="Pfam" id="PF02096">
    <property type="entry name" value="60KD_IMP"/>
    <property type="match status" value="1"/>
</dbReference>
<evidence type="ECO:0000259" key="16">
    <source>
        <dbReference type="Pfam" id="PF14849"/>
    </source>
</evidence>
<comment type="subunit">
    <text evidence="13">Interacts with the Sec translocase complex via SecD. Specifically interacts with transmembrane segments of nascent integral membrane proteins during membrane integration.</text>
</comment>
<evidence type="ECO:0000313" key="17">
    <source>
        <dbReference type="EMBL" id="MCQ8240285.1"/>
    </source>
</evidence>
<evidence type="ECO:0000256" key="10">
    <source>
        <dbReference type="ARBA" id="ARBA00023186"/>
    </source>
</evidence>
<feature type="region of interest" description="Disordered" evidence="14">
    <location>
        <begin position="30"/>
        <end position="68"/>
    </location>
</feature>
<feature type="transmembrane region" description="Helical" evidence="13">
    <location>
        <begin position="6"/>
        <end position="24"/>
    </location>
</feature>
<evidence type="ECO:0000256" key="12">
    <source>
        <dbReference type="ARBA" id="ARBA00033342"/>
    </source>
</evidence>
<evidence type="ECO:0000256" key="11">
    <source>
        <dbReference type="ARBA" id="ARBA00033245"/>
    </source>
</evidence>
<evidence type="ECO:0000256" key="3">
    <source>
        <dbReference type="ARBA" id="ARBA00015325"/>
    </source>
</evidence>
<keyword evidence="5 13" id="KW-1003">Cell membrane</keyword>
<feature type="domain" description="Membrane insertase YidC N-terminal" evidence="16">
    <location>
        <begin position="77"/>
        <end position="358"/>
    </location>
</feature>
<dbReference type="InterPro" id="IPR019998">
    <property type="entry name" value="Membr_insert_YidC"/>
</dbReference>
<dbReference type="HAMAP" id="MF_01810">
    <property type="entry name" value="YidC_type1"/>
    <property type="match status" value="1"/>
</dbReference>
<accession>A0ABT1VY20</accession>
<evidence type="ECO:0000256" key="8">
    <source>
        <dbReference type="ARBA" id="ARBA00022989"/>
    </source>
</evidence>
<keyword evidence="18" id="KW-1185">Reference proteome</keyword>
<keyword evidence="7 13" id="KW-0653">Protein transport</keyword>
<reference evidence="17 18" key="1">
    <citation type="submission" date="2022-06" db="EMBL/GenBank/DDBJ databases">
        <title>Rhizosaccharibacter gen. nov. sp. nov. KSS12, endophytic bacteria isolated from sugarcane.</title>
        <authorList>
            <person name="Pitiwittayakul N."/>
        </authorList>
    </citation>
    <scope>NUCLEOTIDE SEQUENCE [LARGE SCALE GENOMIC DNA]</scope>
    <source>
        <strain evidence="17 18">KSS12</strain>
    </source>
</reference>
<comment type="caution">
    <text evidence="17">The sequence shown here is derived from an EMBL/GenBank/DDBJ whole genome shotgun (WGS) entry which is preliminary data.</text>
</comment>
<dbReference type="InterPro" id="IPR001708">
    <property type="entry name" value="YidC/ALB3/OXA1/COX18"/>
</dbReference>
<feature type="compositionally biased region" description="Low complexity" evidence="14">
    <location>
        <begin position="30"/>
        <end position="43"/>
    </location>
</feature>
<evidence type="ECO:0000256" key="14">
    <source>
        <dbReference type="SAM" id="MobiDB-lite"/>
    </source>
</evidence>
<dbReference type="NCBIfam" id="TIGR03593">
    <property type="entry name" value="yidC_nterm"/>
    <property type="match status" value="1"/>
</dbReference>
<dbReference type="PRINTS" id="PR00701">
    <property type="entry name" value="60KDINNERMP"/>
</dbReference>
<keyword evidence="10 13" id="KW-0143">Chaperone</keyword>
<evidence type="ECO:0000256" key="5">
    <source>
        <dbReference type="ARBA" id="ARBA00022475"/>
    </source>
</evidence>
<evidence type="ECO:0000256" key="4">
    <source>
        <dbReference type="ARBA" id="ARBA00022448"/>
    </source>
</evidence>
<name>A0ABT1VY20_9PROT</name>
<dbReference type="PRINTS" id="PR01900">
    <property type="entry name" value="YIDCPROTEIN"/>
</dbReference>
<dbReference type="InterPro" id="IPR028053">
    <property type="entry name" value="Membr_insert_YidC_N"/>
</dbReference>
<dbReference type="PANTHER" id="PTHR12428:SF65">
    <property type="entry name" value="CYTOCHROME C OXIDASE ASSEMBLY PROTEIN COX18, MITOCHONDRIAL"/>
    <property type="match status" value="1"/>
</dbReference>
<evidence type="ECO:0000313" key="18">
    <source>
        <dbReference type="Proteomes" id="UP001524547"/>
    </source>
</evidence>
<keyword evidence="6 13" id="KW-0812">Transmembrane</keyword>
<feature type="transmembrane region" description="Helical" evidence="13">
    <location>
        <begin position="537"/>
        <end position="556"/>
    </location>
</feature>
<keyword evidence="9 13" id="KW-0472">Membrane</keyword>